<dbReference type="RefSeq" id="WP_156515326.1">
    <property type="nucleotide sequence ID" value="NZ_CP015961.1"/>
</dbReference>
<name>A0A173LG72_9ACTN</name>
<keyword evidence="4" id="KW-1185">Reference proteome</keyword>
<evidence type="ECO:0000256" key="2">
    <source>
        <dbReference type="SAM" id="SignalP"/>
    </source>
</evidence>
<reference evidence="3 4" key="1">
    <citation type="submission" date="2016-06" db="EMBL/GenBank/DDBJ databases">
        <title>Complete genome sequence of a saline-alkali tolerant type strain Dietzia timorensis ID05-A0528T.</title>
        <authorList>
            <person name="Wu X."/>
        </authorList>
    </citation>
    <scope>NUCLEOTIDE SEQUENCE [LARGE SCALE GENOMIC DNA]</scope>
    <source>
        <strain evidence="3 4">ID05-A0528</strain>
    </source>
</reference>
<dbReference type="EMBL" id="CP015961">
    <property type="protein sequence ID" value="ANI91306.1"/>
    <property type="molecule type" value="Genomic_DNA"/>
</dbReference>
<feature type="signal peptide" evidence="2">
    <location>
        <begin position="1"/>
        <end position="25"/>
    </location>
</feature>
<sequence length="136" mass="14317">MSKKALSIAAATLFALGVGAPAASAQHTATPKPAPNPVGQILGDGPKGGIETPPSIGSLDTEQSKPVIDAITTTNTSDPMNELDCITTHFEQMNTDAKTWGYTGCEADEEGNWTFTWQSIAPEFAFLEPFIVYADA</sequence>
<keyword evidence="2" id="KW-0732">Signal</keyword>
<proteinExistence type="predicted"/>
<protein>
    <submittedName>
        <fullName evidence="3">Uncharacterized protein</fullName>
    </submittedName>
</protein>
<dbReference type="AlphaFoldDB" id="A0A173LG72"/>
<dbReference type="STRING" id="499555.BJL86_0501"/>
<feature type="chain" id="PRO_5008008648" evidence="2">
    <location>
        <begin position="26"/>
        <end position="136"/>
    </location>
</feature>
<organism evidence="3 4">
    <name type="scientific">Dietzia timorensis</name>
    <dbReference type="NCBI Taxonomy" id="499555"/>
    <lineage>
        <taxon>Bacteria</taxon>
        <taxon>Bacillati</taxon>
        <taxon>Actinomycetota</taxon>
        <taxon>Actinomycetes</taxon>
        <taxon>Mycobacteriales</taxon>
        <taxon>Dietziaceae</taxon>
        <taxon>Dietzia</taxon>
    </lineage>
</organism>
<dbReference type="KEGG" id="dtm:BJL86_0501"/>
<gene>
    <name evidence="3" type="ORF">BJL86_0501</name>
</gene>
<feature type="region of interest" description="Disordered" evidence="1">
    <location>
        <begin position="25"/>
        <end position="65"/>
    </location>
</feature>
<evidence type="ECO:0000256" key="1">
    <source>
        <dbReference type="SAM" id="MobiDB-lite"/>
    </source>
</evidence>
<evidence type="ECO:0000313" key="4">
    <source>
        <dbReference type="Proteomes" id="UP000186104"/>
    </source>
</evidence>
<accession>A0A173LG72</accession>
<dbReference type="Proteomes" id="UP000186104">
    <property type="component" value="Chromosome"/>
</dbReference>
<evidence type="ECO:0000313" key="3">
    <source>
        <dbReference type="EMBL" id="ANI91306.1"/>
    </source>
</evidence>